<evidence type="ECO:0000313" key="4">
    <source>
        <dbReference type="Proteomes" id="UP000008867"/>
    </source>
</evidence>
<feature type="compositionally biased region" description="Basic and acidic residues" evidence="1">
    <location>
        <begin position="44"/>
        <end position="55"/>
    </location>
</feature>
<dbReference type="Pfam" id="PF06991">
    <property type="entry name" value="MFAP1"/>
    <property type="match status" value="1"/>
</dbReference>
<dbReference type="VEuPathDB" id="FungiDB:sr16194"/>
<feature type="compositionally biased region" description="Polar residues" evidence="1">
    <location>
        <begin position="136"/>
        <end position="147"/>
    </location>
</feature>
<keyword evidence="4" id="KW-1185">Reference proteome</keyword>
<dbReference type="OrthoDB" id="1111734at2759"/>
<feature type="compositionally biased region" description="Basic and acidic residues" evidence="1">
    <location>
        <begin position="225"/>
        <end position="238"/>
    </location>
</feature>
<feature type="region of interest" description="Disordered" evidence="1">
    <location>
        <begin position="405"/>
        <end position="577"/>
    </location>
</feature>
<dbReference type="HOGENOM" id="CLU_022379_1_0_1"/>
<feature type="compositionally biased region" description="Basic and acidic residues" evidence="1">
    <location>
        <begin position="545"/>
        <end position="577"/>
    </location>
</feature>
<evidence type="ECO:0000259" key="2">
    <source>
        <dbReference type="Pfam" id="PF06991"/>
    </source>
</evidence>
<dbReference type="eggNOG" id="KOG1425">
    <property type="taxonomic scope" value="Eukaryota"/>
</dbReference>
<dbReference type="PANTHER" id="PTHR15327">
    <property type="entry name" value="MICROFIBRIL-ASSOCIATED PROTEIN"/>
    <property type="match status" value="1"/>
</dbReference>
<gene>
    <name evidence="3" type="ORF">sr16194</name>
</gene>
<sequence length="577" mass="64889">MAPPATQKQASRVARPAARYRPGKAPLGAGASLDDYSDSDDASDGGHERGHDHDAGTIGIADLTSGTAALLNAAGQQQRRTAAIILHDTGSGSTKLDLRLHSASQPATGEQEDESSEYETDTDDEPSKPVFRKPGTSASVPQQATQASDSSEYETDSEEEESDEEPAPQPMLKPVFVPKRARSTIASSAAASEAPEADAEAKAEALAAARRKEAHDLAAATIKRQLAEKEHADSHPTDVDDTDGLDPDAEFDAWRQRELARLQRDRDALLAQRAEQAELERFRALPEAEKERLGRERAARQQAEKKEHRGNPAFLQKYYHKGSFFQDMDILKRDYTEKTTKDVDVSKLPKMMQVRNYGVKGRSKWTHLANEDTSKAAMRLDGRAGEGSRGCFRCGGAHLRKDCPEAEGGEGGSGANRAELASGERGERSRTWGQTTSKEDEERSSHRRRSRSPRLDSSRYDRDESRPSHRHDEPSRRPHSSRDDRDHHHSSSSHRDQNHKHHSHRHHRDSDHDRHHYPSHKHDHSSRSDRHRSDDSRDRHKRRDRDRDRDRDEQHRSDRSKGSREHDSDRKRSRLDA</sequence>
<feature type="compositionally biased region" description="Basic residues" evidence="1">
    <location>
        <begin position="497"/>
        <end position="507"/>
    </location>
</feature>
<organism evidence="3 4">
    <name type="scientific">Sporisorium reilianum (strain SRZ2)</name>
    <name type="common">Maize head smut fungus</name>
    <dbReference type="NCBI Taxonomy" id="999809"/>
    <lineage>
        <taxon>Eukaryota</taxon>
        <taxon>Fungi</taxon>
        <taxon>Dikarya</taxon>
        <taxon>Basidiomycota</taxon>
        <taxon>Ustilaginomycotina</taxon>
        <taxon>Ustilaginomycetes</taxon>
        <taxon>Ustilaginales</taxon>
        <taxon>Ustilaginaceae</taxon>
        <taxon>Sporisorium</taxon>
    </lineage>
</organism>
<dbReference type="Proteomes" id="UP000008867">
    <property type="component" value="Chromosome 18"/>
</dbReference>
<dbReference type="InterPro" id="IPR009730">
    <property type="entry name" value="MFAP1_C"/>
</dbReference>
<feature type="compositionally biased region" description="Polar residues" evidence="1">
    <location>
        <begin position="1"/>
        <end position="10"/>
    </location>
</feature>
<feature type="compositionally biased region" description="Acidic residues" evidence="1">
    <location>
        <begin position="110"/>
        <end position="124"/>
    </location>
</feature>
<dbReference type="EMBL" id="FQ311439">
    <property type="protein sequence ID" value="CBQ69921.1"/>
    <property type="molecule type" value="Genomic_DNA"/>
</dbReference>
<reference evidence="3 4" key="1">
    <citation type="journal article" date="2010" name="Science">
        <title>Pathogenicity determinants in smut fungi revealed by genome comparison.</title>
        <authorList>
            <person name="Schirawski J."/>
            <person name="Mannhaupt G."/>
            <person name="Muench K."/>
            <person name="Brefort T."/>
            <person name="Schipper K."/>
            <person name="Doehlemann G."/>
            <person name="Di Stasio M."/>
            <person name="Roessel N."/>
            <person name="Mendoza-Mendoza A."/>
            <person name="Pester D."/>
            <person name="Mueller O."/>
            <person name="Winterberg B."/>
            <person name="Meyer E."/>
            <person name="Ghareeb H."/>
            <person name="Wollenberg T."/>
            <person name="Muensterkoetter M."/>
            <person name="Wong P."/>
            <person name="Walter M."/>
            <person name="Stukenbrock E."/>
            <person name="Gueldener U."/>
            <person name="Kahmann R."/>
        </authorList>
    </citation>
    <scope>NUCLEOTIDE SEQUENCE [LARGE SCALE GENOMIC DNA]</scope>
    <source>
        <strain evidence="4">SRZ2</strain>
    </source>
</reference>
<accession>E6ZRR7</accession>
<feature type="compositionally biased region" description="Basic and acidic residues" evidence="1">
    <location>
        <begin position="286"/>
        <end position="310"/>
    </location>
</feature>
<feature type="compositionally biased region" description="Basic and acidic residues" evidence="1">
    <location>
        <begin position="453"/>
        <end position="496"/>
    </location>
</feature>
<feature type="region of interest" description="Disordered" evidence="1">
    <location>
        <begin position="1"/>
        <end position="59"/>
    </location>
</feature>
<feature type="region of interest" description="Disordered" evidence="1">
    <location>
        <begin position="91"/>
        <end position="248"/>
    </location>
</feature>
<feature type="compositionally biased region" description="Acidic residues" evidence="1">
    <location>
        <begin position="151"/>
        <end position="166"/>
    </location>
</feature>
<feature type="domain" description="Micro-fibrillar-associated protein 1 C-terminal" evidence="2">
    <location>
        <begin position="162"/>
        <end position="373"/>
    </location>
</feature>
<proteinExistence type="predicted"/>
<evidence type="ECO:0000256" key="1">
    <source>
        <dbReference type="SAM" id="MobiDB-lite"/>
    </source>
</evidence>
<dbReference type="AlphaFoldDB" id="E6ZRR7"/>
<feature type="compositionally biased region" description="Acidic residues" evidence="1">
    <location>
        <begin position="239"/>
        <end position="248"/>
    </location>
</feature>
<protein>
    <submittedName>
        <fullName evidence="3">Related to microfibril-associated protein</fullName>
    </submittedName>
</protein>
<feature type="compositionally biased region" description="Basic and acidic residues" evidence="1">
    <location>
        <begin position="525"/>
        <end position="538"/>
    </location>
</feature>
<dbReference type="InterPro" id="IPR033194">
    <property type="entry name" value="MFAP1"/>
</dbReference>
<feature type="compositionally biased region" description="Low complexity" evidence="1">
    <location>
        <begin position="183"/>
        <end position="194"/>
    </location>
</feature>
<evidence type="ECO:0000313" key="3">
    <source>
        <dbReference type="EMBL" id="CBQ69921.1"/>
    </source>
</evidence>
<feature type="region of interest" description="Disordered" evidence="1">
    <location>
        <begin position="286"/>
        <end position="313"/>
    </location>
</feature>
<name>E6ZRR7_SPORE</name>